<dbReference type="Pfam" id="PF22458">
    <property type="entry name" value="RsmF-B_ferredox"/>
    <property type="match status" value="1"/>
</dbReference>
<feature type="binding site" evidence="5">
    <location>
        <position position="271"/>
    </location>
    <ligand>
        <name>S-adenosyl-L-methionine</name>
        <dbReference type="ChEBI" id="CHEBI:59789"/>
    </ligand>
</feature>
<accession>A0ABZ0UV76</accession>
<feature type="binding site" evidence="5">
    <location>
        <position position="247"/>
    </location>
    <ligand>
        <name>S-adenosyl-L-methionine</name>
        <dbReference type="ChEBI" id="CHEBI:59789"/>
    </ligand>
</feature>
<dbReference type="Pfam" id="PF01189">
    <property type="entry name" value="Methyltr_RsmB-F"/>
    <property type="match status" value="1"/>
</dbReference>
<feature type="active site" description="Nucleophile" evidence="5">
    <location>
        <position position="340"/>
    </location>
</feature>
<evidence type="ECO:0000256" key="3">
    <source>
        <dbReference type="ARBA" id="ARBA00022691"/>
    </source>
</evidence>
<reference evidence="7 8" key="1">
    <citation type="submission" date="2023-11" db="EMBL/GenBank/DDBJ databases">
        <title>From the Deep-Sea to the Surface: Bacterial Genomes Isolated from the Moytirra Hydrothermal Vent Plume.</title>
        <authorList>
            <person name="Major S.R."/>
        </authorList>
    </citation>
    <scope>NUCLEOTIDE SEQUENCE [LARGE SCALE GENOMIC DNA]</scope>
    <source>
        <strain evidence="7 8">OXR-9</strain>
    </source>
</reference>
<organism evidence="7 8">
    <name type="scientific">Sulfitobacter faviae</name>
    <dbReference type="NCBI Taxonomy" id="1775881"/>
    <lineage>
        <taxon>Bacteria</taxon>
        <taxon>Pseudomonadati</taxon>
        <taxon>Pseudomonadota</taxon>
        <taxon>Alphaproteobacteria</taxon>
        <taxon>Rhodobacterales</taxon>
        <taxon>Roseobacteraceae</taxon>
        <taxon>Sulfitobacter</taxon>
    </lineage>
</organism>
<dbReference type="CDD" id="cd02440">
    <property type="entry name" value="AdoMet_MTases"/>
    <property type="match status" value="1"/>
</dbReference>
<evidence type="ECO:0000313" key="8">
    <source>
        <dbReference type="Proteomes" id="UP001326567"/>
    </source>
</evidence>
<dbReference type="InterPro" id="IPR054728">
    <property type="entry name" value="RsmB-like_ferredoxin"/>
</dbReference>
<name>A0ABZ0UV76_9RHOB</name>
<evidence type="ECO:0000259" key="6">
    <source>
        <dbReference type="PROSITE" id="PS51686"/>
    </source>
</evidence>
<dbReference type="GO" id="GO:0008168">
    <property type="term" value="F:methyltransferase activity"/>
    <property type="evidence" value="ECO:0007669"/>
    <property type="project" value="UniProtKB-KW"/>
</dbReference>
<dbReference type="InterPro" id="IPR001678">
    <property type="entry name" value="MeTrfase_RsmB-F_NOP2_dom"/>
</dbReference>
<dbReference type="PANTHER" id="PTHR22807">
    <property type="entry name" value="NOP2 YEAST -RELATED NOL1/NOP2/FMU SUN DOMAIN-CONTAINING"/>
    <property type="match status" value="1"/>
</dbReference>
<feature type="domain" description="SAM-dependent MTase RsmB/NOP-type" evidence="6">
    <location>
        <begin position="136"/>
        <end position="386"/>
    </location>
</feature>
<keyword evidence="3 5" id="KW-0949">S-adenosyl-L-methionine</keyword>
<evidence type="ECO:0000256" key="1">
    <source>
        <dbReference type="ARBA" id="ARBA00022603"/>
    </source>
</evidence>
<dbReference type="Gene3D" id="3.40.50.150">
    <property type="entry name" value="Vaccinia Virus protein VP39"/>
    <property type="match status" value="1"/>
</dbReference>
<keyword evidence="1 5" id="KW-0489">Methyltransferase</keyword>
<dbReference type="GO" id="GO:0032259">
    <property type="term" value="P:methylation"/>
    <property type="evidence" value="ECO:0007669"/>
    <property type="project" value="UniProtKB-KW"/>
</dbReference>
<evidence type="ECO:0000313" key="7">
    <source>
        <dbReference type="EMBL" id="WPZ20528.1"/>
    </source>
</evidence>
<dbReference type="InterPro" id="IPR023267">
    <property type="entry name" value="RCMT"/>
</dbReference>
<sequence length="386" mass="41013">MTPGARVSAAIEVLDAIAGGLAAEQALTRWARQSRFAGSKDRAAVRDHVFDVLRQKRSAAHYGRGETGRALMIGVLHGLGADLDALFSGAGHAPAPLSEAERAFPPIPEDRATRLNLLDWLLPLFDTALGENADAAALALQERGPICLRVNTARIAVPAAQELLAEEGVQTRANPLAEAALTVTEGARRIRNSAAFTDGYVELQDAASQAVVAALPQGGRVLDYCAGGGGKALALAMDSARDITAHDIDPRRMSDLPPRAGRAGVAISLADTEEAKAGAPYDLVLCDAPCSGSGAWRRAAEGKWTLTPERLTELTTIQDQILDTAAGLTARDGVLAYATCSLFREENEARVDAFLARHPEWRVARMDRYDVTPDGDGFFSAQLTRE</sequence>
<dbReference type="Gene3D" id="3.30.70.1170">
    <property type="entry name" value="Sun protein, domain 3"/>
    <property type="match status" value="1"/>
</dbReference>
<dbReference type="InterPro" id="IPR029063">
    <property type="entry name" value="SAM-dependent_MTases_sf"/>
</dbReference>
<dbReference type="InterPro" id="IPR049560">
    <property type="entry name" value="MeTrfase_RsmB-F_NOP2_cat"/>
</dbReference>
<gene>
    <name evidence="7" type="ORF">T7987_10060</name>
</gene>
<dbReference type="EC" id="2.1.1.-" evidence="7"/>
<protein>
    <submittedName>
        <fullName evidence="7">RsmB/NOP family class I SAM-dependent RNA methyltransferase</fullName>
        <ecNumber evidence="7">2.1.1.-</ecNumber>
    </submittedName>
</protein>
<keyword evidence="4 5" id="KW-0694">RNA-binding</keyword>
<comment type="similarity">
    <text evidence="5">Belongs to the class I-like SAM-binding methyltransferase superfamily. RsmB/NOP family.</text>
</comment>
<dbReference type="EMBL" id="CP139725">
    <property type="protein sequence ID" value="WPZ20528.1"/>
    <property type="molecule type" value="Genomic_DNA"/>
</dbReference>
<keyword evidence="8" id="KW-1185">Reference proteome</keyword>
<dbReference type="PANTHER" id="PTHR22807:SF53">
    <property type="entry name" value="RIBOSOMAL RNA SMALL SUBUNIT METHYLTRANSFERASE B-RELATED"/>
    <property type="match status" value="1"/>
</dbReference>
<keyword evidence="2 5" id="KW-0808">Transferase</keyword>
<proteinExistence type="inferred from homology"/>
<dbReference type="RefSeq" id="WP_322327793.1">
    <property type="nucleotide sequence ID" value="NZ_CP139725.1"/>
</dbReference>
<evidence type="ECO:0000256" key="4">
    <source>
        <dbReference type="ARBA" id="ARBA00022884"/>
    </source>
</evidence>
<feature type="binding site" evidence="5">
    <location>
        <position position="287"/>
    </location>
    <ligand>
        <name>S-adenosyl-L-methionine</name>
        <dbReference type="ChEBI" id="CHEBI:59789"/>
    </ligand>
</feature>
<comment type="caution">
    <text evidence="5">Lacks conserved residue(s) required for the propagation of feature annotation.</text>
</comment>
<dbReference type="Proteomes" id="UP001326567">
    <property type="component" value="Chromosome"/>
</dbReference>
<dbReference type="SUPFAM" id="SSF53335">
    <property type="entry name" value="S-adenosyl-L-methionine-dependent methyltransferases"/>
    <property type="match status" value="1"/>
</dbReference>
<dbReference type="PRINTS" id="PR02008">
    <property type="entry name" value="RCMTFAMILY"/>
</dbReference>
<dbReference type="PROSITE" id="PS51686">
    <property type="entry name" value="SAM_MT_RSMB_NOP"/>
    <property type="match status" value="1"/>
</dbReference>
<evidence type="ECO:0000256" key="5">
    <source>
        <dbReference type="PROSITE-ProRule" id="PRU01023"/>
    </source>
</evidence>
<evidence type="ECO:0000256" key="2">
    <source>
        <dbReference type="ARBA" id="ARBA00022679"/>
    </source>
</evidence>